<dbReference type="SUPFAM" id="SSF56801">
    <property type="entry name" value="Acetyl-CoA synthetase-like"/>
    <property type="match status" value="1"/>
</dbReference>
<evidence type="ECO:0000313" key="4">
    <source>
        <dbReference type="Proteomes" id="UP001152759"/>
    </source>
</evidence>
<accession>A0A9P0G0R0</accession>
<dbReference type="InterPro" id="IPR015943">
    <property type="entry name" value="WD40/YVTN_repeat-like_dom_sf"/>
</dbReference>
<dbReference type="Gene3D" id="2.130.10.10">
    <property type="entry name" value="YVTN repeat-like/Quinoprotein amine dehydrogenase"/>
    <property type="match status" value="1"/>
</dbReference>
<reference evidence="3" key="1">
    <citation type="submission" date="2021-12" db="EMBL/GenBank/DDBJ databases">
        <authorList>
            <person name="King R."/>
        </authorList>
    </citation>
    <scope>NUCLEOTIDE SEQUENCE</scope>
</reference>
<dbReference type="Pfam" id="PF13570">
    <property type="entry name" value="Beta-prop_ACSF4"/>
    <property type="match status" value="1"/>
</dbReference>
<evidence type="ECO:0000259" key="1">
    <source>
        <dbReference type="Pfam" id="PF00501"/>
    </source>
</evidence>
<dbReference type="InterPro" id="IPR002372">
    <property type="entry name" value="PQQ_rpt_dom"/>
</dbReference>
<dbReference type="Gene3D" id="2.40.128.630">
    <property type="match status" value="1"/>
</dbReference>
<dbReference type="PANTHER" id="PTHR44394:SF1">
    <property type="entry name" value="BETA-ALANINE-ACTIVATING ENZYME"/>
    <property type="match status" value="1"/>
</dbReference>
<sequence>MELFHRFKNISLEFPKRDALICFDGRRTTLWTYEDLLEASSIVGQFLEHCFDCDQTKTTKFIAIAFTDQDAIHIALSLGVLKNESAFVFIPQSEISASFSSNGCCNKLGVQYIFMELLEDLEDHSDCRFQVIHKFTIFCKNILLCKWNGEKCIVSDSQTVPFVYAMQTSGTMGSKKIVRVTQDCILPNIDDFKKLFSINEHDSVLLSAPLTFDPSIVDIFLAITTGANVIILGNSIKAHPGLLLDTLFPSQDLPNVLKGHQLSILQTTPSLFRRWTGPEIRGRILNDETKLRVLALGGEECISFNILQSFKSPKNKTEIFNLYGLTEMSCWASYSKISFDEIYDGAEDKIPLGIPLSSTYWKIDVDNEYSDSAGNKISELILGTQSRLCFVSDETSCPTERKTGDLVKVSQGHFYFYGRKDRFIKFYGIKVNLQEIEDKMSQCSSVAACYCIHEPESNILYVLFSSDCSGDQHEISKIRSHFHHTFGRFIPPFYRLILVDEIPVTNNGKFNEEEMRRKLVSNQSNQQNLEPSKRVLERFKDTWLSHGLETQGGFKDVGGSSLIAVELTSTLNHNLPRKTRFKLLNLLLSNGSFIQSLRLLKWLLWKHHRKKPPGKFKSYKYKYSSWFLQLQKHAFRKGNFHLRARILGDSQKFYLKVIYSRSTNKKTLFKRNCKIFRDRWKSLKASDVSSVIARGLHLNTNYLAQIKTPECANLNKLKISIIWKKDLLSCVDNSPSIFHSSRCSSHLVISSHHGLFATLDGFSGDQIASYNFCSDLVSSACVSSSPMSSESFSYIGCFDGRFCKINNLTGKIIWCFKSQSLIKSRALQVAQTVYFASYDLYLYCLGQETGNLKWKLFVGHKGIHSNLLLLKRLGCICVCTLSGHVHIVDICRRRIKWTHEMLTPIFSSPCYFEEQGLLLVASVKGCCVCFQADTGAKLWSFELNEPMYADIVNEPCNGVENVLLCATQEGTTVCYVITKDAPIQSWKIKFGCKYFASPFIFPLQYDKVTGHSLFATILVSTNGVLKLLSLDKGTELGEFALSGDVFSSPIVYHDMIFIGCRDNHVYCLKIGEH</sequence>
<dbReference type="InterPro" id="IPR052091">
    <property type="entry name" value="Beta-ala_Activ/Resist"/>
</dbReference>
<organism evidence="3 4">
    <name type="scientific">Bemisia tabaci</name>
    <name type="common">Sweetpotato whitefly</name>
    <name type="synonym">Aleurodes tabaci</name>
    <dbReference type="NCBI Taxonomy" id="7038"/>
    <lineage>
        <taxon>Eukaryota</taxon>
        <taxon>Metazoa</taxon>
        <taxon>Ecdysozoa</taxon>
        <taxon>Arthropoda</taxon>
        <taxon>Hexapoda</taxon>
        <taxon>Insecta</taxon>
        <taxon>Pterygota</taxon>
        <taxon>Neoptera</taxon>
        <taxon>Paraneoptera</taxon>
        <taxon>Hemiptera</taxon>
        <taxon>Sternorrhyncha</taxon>
        <taxon>Aleyrodoidea</taxon>
        <taxon>Aleyrodidae</taxon>
        <taxon>Aleyrodinae</taxon>
        <taxon>Bemisia</taxon>
    </lineage>
</organism>
<evidence type="ECO:0000259" key="2">
    <source>
        <dbReference type="Pfam" id="PF13570"/>
    </source>
</evidence>
<protein>
    <recommendedName>
        <fullName evidence="5">Acyl-CoA synthetase family member 4</fullName>
    </recommendedName>
</protein>
<dbReference type="Gene3D" id="3.40.50.12780">
    <property type="entry name" value="N-terminal domain of ligase-like"/>
    <property type="match status" value="1"/>
</dbReference>
<dbReference type="InterPro" id="IPR006162">
    <property type="entry name" value="Ppantetheine_attach_site"/>
</dbReference>
<dbReference type="InterPro" id="IPR011047">
    <property type="entry name" value="Quinoprotein_ADH-like_sf"/>
</dbReference>
<dbReference type="AlphaFoldDB" id="A0A9P0G0R0"/>
<dbReference type="SMART" id="SM00564">
    <property type="entry name" value="PQQ"/>
    <property type="match status" value="2"/>
</dbReference>
<dbReference type="Gene3D" id="3.30.300.30">
    <property type="match status" value="1"/>
</dbReference>
<dbReference type="Pfam" id="PF00501">
    <property type="entry name" value="AMP-binding"/>
    <property type="match status" value="1"/>
</dbReference>
<dbReference type="InterPro" id="IPR000873">
    <property type="entry name" value="AMP-dep_synth/lig_dom"/>
</dbReference>
<dbReference type="Proteomes" id="UP001152759">
    <property type="component" value="Chromosome 5"/>
</dbReference>
<dbReference type="Gene3D" id="2.40.10.480">
    <property type="match status" value="1"/>
</dbReference>
<keyword evidence="4" id="KW-1185">Reference proteome</keyword>
<dbReference type="PROSITE" id="PS00012">
    <property type="entry name" value="PHOSPHOPANTETHEINE"/>
    <property type="match status" value="1"/>
</dbReference>
<feature type="domain" description="Pyrrolo-quinoline quinone repeat" evidence="2">
    <location>
        <begin position="729"/>
        <end position="1070"/>
    </location>
</feature>
<evidence type="ECO:0000313" key="3">
    <source>
        <dbReference type="EMBL" id="CAH0771842.1"/>
    </source>
</evidence>
<dbReference type="InterPro" id="IPR018391">
    <property type="entry name" value="PQQ_b-propeller_rpt"/>
</dbReference>
<feature type="domain" description="AMP-dependent synthetase/ligase" evidence="1">
    <location>
        <begin position="13"/>
        <end position="368"/>
    </location>
</feature>
<dbReference type="InterPro" id="IPR045851">
    <property type="entry name" value="AMP-bd_C_sf"/>
</dbReference>
<name>A0A9P0G0R0_BEMTA</name>
<proteinExistence type="predicted"/>
<dbReference type="GO" id="GO:0043041">
    <property type="term" value="P:amino acid activation for nonribosomal peptide biosynthetic process"/>
    <property type="evidence" value="ECO:0007669"/>
    <property type="project" value="TreeGrafter"/>
</dbReference>
<dbReference type="InterPro" id="IPR042099">
    <property type="entry name" value="ANL_N_sf"/>
</dbReference>
<dbReference type="SUPFAM" id="SSF50998">
    <property type="entry name" value="Quinoprotein alcohol dehydrogenase-like"/>
    <property type="match status" value="1"/>
</dbReference>
<evidence type="ECO:0008006" key="5">
    <source>
        <dbReference type="Google" id="ProtNLM"/>
    </source>
</evidence>
<dbReference type="EMBL" id="OU963866">
    <property type="protein sequence ID" value="CAH0771842.1"/>
    <property type="molecule type" value="Genomic_DNA"/>
</dbReference>
<dbReference type="KEGG" id="btab:109043480"/>
<gene>
    <name evidence="3" type="ORF">BEMITA_LOCUS8533</name>
</gene>
<dbReference type="PANTHER" id="PTHR44394">
    <property type="entry name" value="BETA-ALANINE-ACTIVATING ENZYME"/>
    <property type="match status" value="1"/>
</dbReference>